<name>A0A6C0NUL9_9BACL</name>
<dbReference type="InterPro" id="IPR029058">
    <property type="entry name" value="AB_hydrolase_fold"/>
</dbReference>
<dbReference type="Proteomes" id="UP000479114">
    <property type="component" value="Chromosome"/>
</dbReference>
<dbReference type="GO" id="GO:0016747">
    <property type="term" value="F:acyltransferase activity, transferring groups other than amino-acyl groups"/>
    <property type="evidence" value="ECO:0007669"/>
    <property type="project" value="TreeGrafter"/>
</dbReference>
<dbReference type="RefSeq" id="WP_162638013.1">
    <property type="nucleotide sequence ID" value="NZ_CP048286.1"/>
</dbReference>
<evidence type="ECO:0000313" key="2">
    <source>
        <dbReference type="Proteomes" id="UP000479114"/>
    </source>
</evidence>
<gene>
    <name evidence="1" type="ORF">GZH47_00420</name>
</gene>
<evidence type="ECO:0008006" key="3">
    <source>
        <dbReference type="Google" id="ProtNLM"/>
    </source>
</evidence>
<dbReference type="AlphaFoldDB" id="A0A6C0NUL9"/>
<reference evidence="1 2" key="1">
    <citation type="submission" date="2020-02" db="EMBL/GenBank/DDBJ databases">
        <title>Paenibacillus sp. nov., isolated from rhizosphere soil of tomato.</title>
        <authorList>
            <person name="Weon H.-Y."/>
            <person name="Lee S.A."/>
        </authorList>
    </citation>
    <scope>NUCLEOTIDE SEQUENCE [LARGE SCALE GENOMIC DNA]</scope>
    <source>
        <strain evidence="1 2">14171R-81</strain>
    </source>
</reference>
<dbReference type="InterPro" id="IPR050583">
    <property type="entry name" value="Mycobacterial_A85_antigen"/>
</dbReference>
<dbReference type="PANTHER" id="PTHR48098">
    <property type="entry name" value="ENTEROCHELIN ESTERASE-RELATED"/>
    <property type="match status" value="1"/>
</dbReference>
<keyword evidence="2" id="KW-1185">Reference proteome</keyword>
<sequence>MNRLSFEHYIIDDMVAEIDVAYRTISSKKMRSVAGLSMGGYGAVMLALRNPNVFGAAASLSGALSSFNHIEKEVFDSLNFPQIFGPHRGSYANSYDLHVLAELRKKDAKTDFPDIYINCGKDDRLYNFNVEFHDYLTKINYDHEYAEFHGGHTWEYWSEHLKDVLLFFEKRYNK</sequence>
<accession>A0A6C0NUL9</accession>
<dbReference type="KEGG" id="prz:GZH47_00420"/>
<dbReference type="EMBL" id="CP048286">
    <property type="protein sequence ID" value="QHW29443.1"/>
    <property type="molecule type" value="Genomic_DNA"/>
</dbReference>
<protein>
    <recommendedName>
        <fullName evidence="3">Prolyl oligopeptidase family serine peptidase</fullName>
    </recommendedName>
</protein>
<dbReference type="PANTHER" id="PTHR48098:SF1">
    <property type="entry name" value="DIACYLGLYCEROL ACYLTRANSFERASE_MYCOLYLTRANSFERASE AG85A"/>
    <property type="match status" value="1"/>
</dbReference>
<organism evidence="1 2">
    <name type="scientific">Paenibacillus rhizovicinus</name>
    <dbReference type="NCBI Taxonomy" id="2704463"/>
    <lineage>
        <taxon>Bacteria</taxon>
        <taxon>Bacillati</taxon>
        <taxon>Bacillota</taxon>
        <taxon>Bacilli</taxon>
        <taxon>Bacillales</taxon>
        <taxon>Paenibacillaceae</taxon>
        <taxon>Paenibacillus</taxon>
    </lineage>
</organism>
<evidence type="ECO:0000313" key="1">
    <source>
        <dbReference type="EMBL" id="QHW29443.1"/>
    </source>
</evidence>
<proteinExistence type="predicted"/>
<dbReference type="Pfam" id="PF00756">
    <property type="entry name" value="Esterase"/>
    <property type="match status" value="1"/>
</dbReference>
<dbReference type="SUPFAM" id="SSF53474">
    <property type="entry name" value="alpha/beta-Hydrolases"/>
    <property type="match status" value="1"/>
</dbReference>
<dbReference type="Gene3D" id="3.40.50.1820">
    <property type="entry name" value="alpha/beta hydrolase"/>
    <property type="match status" value="1"/>
</dbReference>
<dbReference type="InterPro" id="IPR000801">
    <property type="entry name" value="Esterase-like"/>
</dbReference>